<dbReference type="PANTHER" id="PTHR28002:SF1">
    <property type="entry name" value="MIOREX COMPLEX COMPONENT 11"/>
    <property type="match status" value="1"/>
</dbReference>
<feature type="region of interest" description="Disordered" evidence="1">
    <location>
        <begin position="22"/>
        <end position="86"/>
    </location>
</feature>
<dbReference type="InterPro" id="IPR018811">
    <property type="entry name" value="MRX11"/>
</dbReference>
<gene>
    <name evidence="3" type="primary">DIA4_2</name>
    <name evidence="3" type="ORF">OC842_003966</name>
</gene>
<proteinExistence type="predicted"/>
<organism evidence="3 4">
    <name type="scientific">Tilletia horrida</name>
    <dbReference type="NCBI Taxonomy" id="155126"/>
    <lineage>
        <taxon>Eukaryota</taxon>
        <taxon>Fungi</taxon>
        <taxon>Dikarya</taxon>
        <taxon>Basidiomycota</taxon>
        <taxon>Ustilaginomycotina</taxon>
        <taxon>Exobasidiomycetes</taxon>
        <taxon>Tilletiales</taxon>
        <taxon>Tilletiaceae</taxon>
        <taxon>Tilletia</taxon>
    </lineage>
</organism>
<reference evidence="3" key="1">
    <citation type="journal article" date="2023" name="PhytoFront">
        <title>Draft Genome Resources of Seven Strains of Tilletia horrida, Causal Agent of Kernel Smut of Rice.</title>
        <authorList>
            <person name="Khanal S."/>
            <person name="Antony Babu S."/>
            <person name="Zhou X.G."/>
        </authorList>
    </citation>
    <scope>NUCLEOTIDE SEQUENCE</scope>
    <source>
        <strain evidence="3">TX3</strain>
    </source>
</reference>
<evidence type="ECO:0000256" key="2">
    <source>
        <dbReference type="SAM" id="Phobius"/>
    </source>
</evidence>
<feature type="transmembrane region" description="Helical" evidence="2">
    <location>
        <begin position="106"/>
        <end position="129"/>
    </location>
</feature>
<dbReference type="AlphaFoldDB" id="A0AAN6JKM8"/>
<comment type="caution">
    <text evidence="3">The sequence shown here is derived from an EMBL/GenBank/DDBJ whole genome shotgun (WGS) entry which is preliminary data.</text>
</comment>
<dbReference type="EMBL" id="JAPDMQ010000218">
    <property type="protein sequence ID" value="KAK0530304.1"/>
    <property type="molecule type" value="Genomic_DNA"/>
</dbReference>
<dbReference type="EC" id="6.1.1.11" evidence="3"/>
<feature type="compositionally biased region" description="Pro residues" evidence="1">
    <location>
        <begin position="65"/>
        <end position="81"/>
    </location>
</feature>
<keyword evidence="3" id="KW-0436">Ligase</keyword>
<feature type="region of interest" description="Disordered" evidence="1">
    <location>
        <begin position="256"/>
        <end position="279"/>
    </location>
</feature>
<dbReference type="PANTHER" id="PTHR28002">
    <property type="entry name" value="MIOREX COMPLEX COMPONENT 11"/>
    <property type="match status" value="1"/>
</dbReference>
<accession>A0AAN6JKM8</accession>
<keyword evidence="2" id="KW-0812">Transmembrane</keyword>
<protein>
    <submittedName>
        <fullName evidence="3">Serine--tRNA ligase, mitochondrial</fullName>
        <ecNumber evidence="3">6.1.1.11</ecNumber>
    </submittedName>
</protein>
<evidence type="ECO:0000313" key="3">
    <source>
        <dbReference type="EMBL" id="KAK0530304.1"/>
    </source>
</evidence>
<name>A0AAN6JKM8_9BASI</name>
<dbReference type="GO" id="GO:0005739">
    <property type="term" value="C:mitochondrion"/>
    <property type="evidence" value="ECO:0007669"/>
    <property type="project" value="TreeGrafter"/>
</dbReference>
<feature type="compositionally biased region" description="Low complexity" evidence="1">
    <location>
        <begin position="30"/>
        <end position="64"/>
    </location>
</feature>
<evidence type="ECO:0000256" key="1">
    <source>
        <dbReference type="SAM" id="MobiDB-lite"/>
    </source>
</evidence>
<sequence>MSASRPLISLLSLPARQRLTPYAASRLAGPSSAAPRLRPFPAAPRYASSSPASPPRASDQQQQPPLQPSPPPPPPPPPQRPPSRLQASLAQIRALAQRHGSDPTSLVASFLVLHELTALLPLVLLFWIFQLLGAGQFFLSWLGAEPQGESGGQGLKSMVNGWVHEGMRRAERVGRRYGLFGLEKKDKSGSGSARAEAEDASSTQSVALVGSFANAVAAYACVKALIPLRLAASVALAPAFARWTIEPVKRFAARWRGKPAPVPGSPNAASGSAASKVKQ</sequence>
<keyword evidence="2" id="KW-1133">Transmembrane helix</keyword>
<dbReference type="GO" id="GO:0004828">
    <property type="term" value="F:serine-tRNA ligase activity"/>
    <property type="evidence" value="ECO:0007669"/>
    <property type="project" value="UniProtKB-EC"/>
</dbReference>
<evidence type="ECO:0000313" key="4">
    <source>
        <dbReference type="Proteomes" id="UP001176521"/>
    </source>
</evidence>
<feature type="compositionally biased region" description="Low complexity" evidence="1">
    <location>
        <begin position="265"/>
        <end position="279"/>
    </location>
</feature>
<dbReference type="Pfam" id="PF10306">
    <property type="entry name" value="FLILHELTA"/>
    <property type="match status" value="1"/>
</dbReference>
<keyword evidence="4" id="KW-1185">Reference proteome</keyword>
<keyword evidence="2" id="KW-0472">Membrane</keyword>
<dbReference type="Proteomes" id="UP001176521">
    <property type="component" value="Unassembled WGS sequence"/>
</dbReference>